<gene>
    <name evidence="1" type="ORF">PSHT_15499</name>
</gene>
<dbReference type="AlphaFoldDB" id="A0A2S4UEH1"/>
<reference evidence="2" key="2">
    <citation type="journal article" date="2018" name="BMC Genomics">
        <title>Genomic insights into host adaptation between the wheat stripe rust pathogen (Puccinia striiformis f. sp. tritici) and the barley stripe rust pathogen (Puccinia striiformis f. sp. hordei).</title>
        <authorList>
            <person name="Xia C."/>
            <person name="Wang M."/>
            <person name="Yin C."/>
            <person name="Cornejo O.E."/>
            <person name="Hulbert S.H."/>
            <person name="Chen X."/>
        </authorList>
    </citation>
    <scope>NUCLEOTIDE SEQUENCE [LARGE SCALE GENOMIC DNA]</scope>
    <source>
        <strain evidence="2">93TX-2</strain>
    </source>
</reference>
<name>A0A2S4UEH1_9BASI</name>
<keyword evidence="2" id="KW-1185">Reference proteome</keyword>
<organism evidence="1 2">
    <name type="scientific">Puccinia striiformis</name>
    <dbReference type="NCBI Taxonomy" id="27350"/>
    <lineage>
        <taxon>Eukaryota</taxon>
        <taxon>Fungi</taxon>
        <taxon>Dikarya</taxon>
        <taxon>Basidiomycota</taxon>
        <taxon>Pucciniomycotina</taxon>
        <taxon>Pucciniomycetes</taxon>
        <taxon>Pucciniales</taxon>
        <taxon>Pucciniaceae</taxon>
        <taxon>Puccinia</taxon>
    </lineage>
</organism>
<feature type="non-terminal residue" evidence="1">
    <location>
        <position position="1"/>
    </location>
</feature>
<sequence length="97" mass="10950">YGHARQKLLNKANALSQSRRQNQPSTYFEQALNQPFGLLTVSSKAPKNDLQSATPDCARTFACWLQLGVPIDENPDPFHHAPEFFLELFKMAQAPCF</sequence>
<reference evidence="1 2" key="1">
    <citation type="submission" date="2017-12" db="EMBL/GenBank/DDBJ databases">
        <title>Gene loss provides genomic basis for host adaptation in cereal stripe rust fungi.</title>
        <authorList>
            <person name="Xia C."/>
        </authorList>
    </citation>
    <scope>NUCLEOTIDE SEQUENCE [LARGE SCALE GENOMIC DNA]</scope>
    <source>
        <strain evidence="1 2">93TX-2</strain>
    </source>
</reference>
<accession>A0A2S4UEH1</accession>
<dbReference type="VEuPathDB" id="FungiDB:PSHT_15499"/>
<dbReference type="Proteomes" id="UP000238274">
    <property type="component" value="Unassembled WGS sequence"/>
</dbReference>
<evidence type="ECO:0000313" key="2">
    <source>
        <dbReference type="Proteomes" id="UP000238274"/>
    </source>
</evidence>
<protein>
    <submittedName>
        <fullName evidence="1">Uncharacterized protein</fullName>
    </submittedName>
</protein>
<dbReference type="EMBL" id="PKSM01000402">
    <property type="protein sequence ID" value="POV95733.1"/>
    <property type="molecule type" value="Genomic_DNA"/>
</dbReference>
<comment type="caution">
    <text evidence="1">The sequence shown here is derived from an EMBL/GenBank/DDBJ whole genome shotgun (WGS) entry which is preliminary data.</text>
</comment>
<evidence type="ECO:0000313" key="1">
    <source>
        <dbReference type="EMBL" id="POV95733.1"/>
    </source>
</evidence>
<reference evidence="2" key="3">
    <citation type="journal article" date="2018" name="Mol. Plant Microbe Interact.">
        <title>Genome sequence resources for the wheat stripe rust pathogen (Puccinia striiformis f. sp. tritici) and the barley stripe rust pathogen (Puccinia striiformis f. sp. hordei).</title>
        <authorList>
            <person name="Xia C."/>
            <person name="Wang M."/>
            <person name="Yin C."/>
            <person name="Cornejo O.E."/>
            <person name="Hulbert S.H."/>
            <person name="Chen X."/>
        </authorList>
    </citation>
    <scope>NUCLEOTIDE SEQUENCE [LARGE SCALE GENOMIC DNA]</scope>
    <source>
        <strain evidence="2">93TX-2</strain>
    </source>
</reference>
<proteinExistence type="predicted"/>